<accession>A0A099Z217</accession>
<comment type="subcellular location">
    <subcellularLocation>
        <location evidence="3">Cytoplasm</location>
    </subcellularLocation>
</comment>
<dbReference type="Pfam" id="PF10421">
    <property type="entry name" value="OAS1_C"/>
    <property type="match status" value="1"/>
</dbReference>
<keyword evidence="6" id="KW-0963">Cytoplasm</keyword>
<dbReference type="GO" id="GO:0003725">
    <property type="term" value="F:double-stranded RNA binding"/>
    <property type="evidence" value="ECO:0007669"/>
    <property type="project" value="TreeGrafter"/>
</dbReference>
<evidence type="ECO:0000256" key="9">
    <source>
        <dbReference type="ARBA" id="ARBA00022884"/>
    </source>
</evidence>
<dbReference type="SUPFAM" id="SSF81301">
    <property type="entry name" value="Nucleotidyltransferase"/>
    <property type="match status" value="1"/>
</dbReference>
<evidence type="ECO:0000256" key="5">
    <source>
        <dbReference type="ARBA" id="ARBA00012577"/>
    </source>
</evidence>
<evidence type="ECO:0000313" key="13">
    <source>
        <dbReference type="EMBL" id="KGL76474.1"/>
    </source>
</evidence>
<comment type="cofactor">
    <cofactor evidence="2">
        <name>Mg(2+)</name>
        <dbReference type="ChEBI" id="CHEBI:18420"/>
    </cofactor>
</comment>
<dbReference type="InterPro" id="IPR018952">
    <property type="entry name" value="2-5-oligoAdlate_synth_1_dom2/C"/>
</dbReference>
<name>A0A099Z217_TINGU</name>
<gene>
    <name evidence="13" type="ORF">N309_12060</name>
</gene>
<dbReference type="SUPFAM" id="SSF81631">
    <property type="entry name" value="PAP/OAS1 substrate-binding domain"/>
    <property type="match status" value="1"/>
</dbReference>
<dbReference type="GO" id="GO:0046872">
    <property type="term" value="F:metal ion binding"/>
    <property type="evidence" value="ECO:0007669"/>
    <property type="project" value="UniProtKB-KW"/>
</dbReference>
<dbReference type="GO" id="GO:0005524">
    <property type="term" value="F:ATP binding"/>
    <property type="evidence" value="ECO:0007669"/>
    <property type="project" value="UniProtKB-KW"/>
</dbReference>
<dbReference type="GO" id="GO:0001730">
    <property type="term" value="F:2'-5'-oligoadenylate synthetase activity"/>
    <property type="evidence" value="ECO:0007669"/>
    <property type="project" value="UniProtKB-EC"/>
</dbReference>
<dbReference type="FunFam" id="3.30.460.10:FF:000007">
    <property type="entry name" value="2'-5'-oligoadenylate synthetase 1"/>
    <property type="match status" value="1"/>
</dbReference>
<evidence type="ECO:0000256" key="8">
    <source>
        <dbReference type="ARBA" id="ARBA00022859"/>
    </source>
</evidence>
<dbReference type="GO" id="GO:0005654">
    <property type="term" value="C:nucleoplasm"/>
    <property type="evidence" value="ECO:0007669"/>
    <property type="project" value="TreeGrafter"/>
</dbReference>
<feature type="non-terminal residue" evidence="13">
    <location>
        <position position="341"/>
    </location>
</feature>
<dbReference type="GO" id="GO:0045071">
    <property type="term" value="P:negative regulation of viral genome replication"/>
    <property type="evidence" value="ECO:0007669"/>
    <property type="project" value="TreeGrafter"/>
</dbReference>
<dbReference type="Pfam" id="PF01909">
    <property type="entry name" value="NTP_transf_2"/>
    <property type="match status" value="1"/>
</dbReference>
<keyword evidence="8" id="KW-0391">Immunity</keyword>
<dbReference type="FunFam" id="1.10.1410.20:FF:000001">
    <property type="entry name" value="2'-5'-oligoadenylate synthetase 1"/>
    <property type="match status" value="1"/>
</dbReference>
<dbReference type="Proteomes" id="UP000053641">
    <property type="component" value="Unassembled WGS sequence"/>
</dbReference>
<dbReference type="AlphaFoldDB" id="A0A099Z217"/>
<evidence type="ECO:0000256" key="6">
    <source>
        <dbReference type="ARBA" id="ARBA00022490"/>
    </source>
</evidence>
<evidence type="ECO:0000259" key="11">
    <source>
        <dbReference type="Pfam" id="PF01909"/>
    </source>
</evidence>
<dbReference type="CDD" id="cd05400">
    <property type="entry name" value="NT_2-5OAS_ClassI-CCAase"/>
    <property type="match status" value="1"/>
</dbReference>
<proteinExistence type="inferred from homology"/>
<sequence>MELYNTPSWQLDKFIQEELQPDSAFLEQLSVAVHTICEFLRETCFTGMPPPRTRVLKVIKGGSAGKGTALRNSSDADLVMFLSCFKNYEDQEKNRAEIIREIQRRLLQCQQQERFEVEFEVNRWPNPRVLSFQLRSKRLPESVDFDVLPAYDALHHVVRDYKTDPMVYIRLFEQCTQGGEFSTCFTELQRDFISKRPTKVKSLIRLVKHWYKKLMLCHGETLPPQYALELLTVYAWEQGSGETKFSMAEAFRTVLDLLQHYEHLCIYWTINYDFEDITLSYYLSRQLRKSRPVILDPADPTNAVGAGSRWDLVAAEAKICCTQWCCLDVHGRPVQPWDVLV</sequence>
<dbReference type="InterPro" id="IPR043519">
    <property type="entry name" value="NT_sf"/>
</dbReference>
<evidence type="ECO:0000256" key="1">
    <source>
        <dbReference type="ARBA" id="ARBA00001112"/>
    </source>
</evidence>
<dbReference type="InterPro" id="IPR006117">
    <property type="entry name" value="2-5OAS_C_CS"/>
</dbReference>
<dbReference type="GO" id="GO:0016020">
    <property type="term" value="C:membrane"/>
    <property type="evidence" value="ECO:0007669"/>
    <property type="project" value="TreeGrafter"/>
</dbReference>
<evidence type="ECO:0000256" key="7">
    <source>
        <dbReference type="ARBA" id="ARBA00022588"/>
    </source>
</evidence>
<evidence type="ECO:0000259" key="12">
    <source>
        <dbReference type="Pfam" id="PF10421"/>
    </source>
</evidence>
<keyword evidence="14" id="KW-1185">Reference proteome</keyword>
<reference evidence="13 14" key="1">
    <citation type="submission" date="2014-06" db="EMBL/GenBank/DDBJ databases">
        <title>Genome evolution of avian class.</title>
        <authorList>
            <person name="Zhang G."/>
            <person name="Li C."/>
        </authorList>
    </citation>
    <scope>NUCLEOTIDE SEQUENCE [LARGE SCALE GENOMIC DNA]</scope>
    <source>
        <strain evidence="13">BGI_N309</strain>
    </source>
</reference>
<dbReference type="PROSITE" id="PS00832">
    <property type="entry name" value="25A_SYNTH_1"/>
    <property type="match status" value="1"/>
</dbReference>
<feature type="domain" description="Polymerase nucleotidyl transferase" evidence="11">
    <location>
        <begin position="55"/>
        <end position="118"/>
    </location>
</feature>
<evidence type="ECO:0000256" key="4">
    <source>
        <dbReference type="ARBA" id="ARBA00009526"/>
    </source>
</evidence>
<keyword evidence="10" id="KW-0051">Antiviral defense</keyword>
<dbReference type="PROSITE" id="PS00833">
    <property type="entry name" value="25A_SYNTH_2"/>
    <property type="match status" value="1"/>
</dbReference>
<keyword evidence="7" id="KW-0399">Innate immunity</keyword>
<dbReference type="GO" id="GO:0005829">
    <property type="term" value="C:cytosol"/>
    <property type="evidence" value="ECO:0007669"/>
    <property type="project" value="TreeGrafter"/>
</dbReference>
<keyword evidence="9" id="KW-0694">RNA-binding</keyword>
<protein>
    <recommendedName>
        <fullName evidence="5">2'-5' oligoadenylate synthase</fullName>
        <ecNumber evidence="5">2.7.7.84</ecNumber>
    </recommendedName>
</protein>
<dbReference type="PANTHER" id="PTHR11258">
    <property type="entry name" value="2-5 OLIGOADENYLATE SYNTHETASE"/>
    <property type="match status" value="1"/>
</dbReference>
<dbReference type="Gene3D" id="3.30.460.10">
    <property type="entry name" value="Beta Polymerase, domain 2"/>
    <property type="match status" value="1"/>
</dbReference>
<comment type="catalytic activity">
    <reaction evidence="1">
        <text>3 ATP = 5'-triphosphoadenylyl-(2'-&gt;5')-adenylyl-(2'-&gt;5')-adenosine + 2 diphosphate</text>
        <dbReference type="Rhea" id="RHEA:34407"/>
        <dbReference type="ChEBI" id="CHEBI:30616"/>
        <dbReference type="ChEBI" id="CHEBI:33019"/>
        <dbReference type="ChEBI" id="CHEBI:67143"/>
        <dbReference type="EC" id="2.7.7.84"/>
    </reaction>
</comment>
<dbReference type="InterPro" id="IPR006116">
    <property type="entry name" value="NT_2-5OAS_ClassI-CCAase"/>
</dbReference>
<comment type="similarity">
    <text evidence="4">Belongs to the 2-5A synthase family.</text>
</comment>
<dbReference type="PANTHER" id="PTHR11258:SF7">
    <property type="entry name" value="2'-5'-OLIGOADENYLATE SYNTHASE-LIKE PROTEIN 2"/>
    <property type="match status" value="1"/>
</dbReference>
<organism evidence="13 14">
    <name type="scientific">Tinamus guttatus</name>
    <name type="common">White-throated tinamou</name>
    <dbReference type="NCBI Taxonomy" id="94827"/>
    <lineage>
        <taxon>Eukaryota</taxon>
        <taxon>Metazoa</taxon>
        <taxon>Chordata</taxon>
        <taxon>Craniata</taxon>
        <taxon>Vertebrata</taxon>
        <taxon>Euteleostomi</taxon>
        <taxon>Archelosauria</taxon>
        <taxon>Archosauria</taxon>
        <taxon>Dinosauria</taxon>
        <taxon>Saurischia</taxon>
        <taxon>Theropoda</taxon>
        <taxon>Coelurosauria</taxon>
        <taxon>Aves</taxon>
        <taxon>Palaeognathae</taxon>
        <taxon>Tinamiformes</taxon>
        <taxon>Tinamidae</taxon>
        <taxon>Tinamus</taxon>
    </lineage>
</organism>
<evidence type="ECO:0000256" key="3">
    <source>
        <dbReference type="ARBA" id="ARBA00004496"/>
    </source>
</evidence>
<dbReference type="GO" id="GO:0045087">
    <property type="term" value="P:innate immune response"/>
    <property type="evidence" value="ECO:0007669"/>
    <property type="project" value="UniProtKB-KW"/>
</dbReference>
<evidence type="ECO:0000256" key="2">
    <source>
        <dbReference type="ARBA" id="ARBA00001946"/>
    </source>
</evidence>
<dbReference type="EMBL" id="KL889073">
    <property type="protein sequence ID" value="KGL76474.1"/>
    <property type="molecule type" value="Genomic_DNA"/>
</dbReference>
<evidence type="ECO:0000313" key="14">
    <source>
        <dbReference type="Proteomes" id="UP000053641"/>
    </source>
</evidence>
<dbReference type="GO" id="GO:0051607">
    <property type="term" value="P:defense response to virus"/>
    <property type="evidence" value="ECO:0007669"/>
    <property type="project" value="UniProtKB-KW"/>
</dbReference>
<evidence type="ECO:0000256" key="10">
    <source>
        <dbReference type="ARBA" id="ARBA00023118"/>
    </source>
</evidence>
<dbReference type="InterPro" id="IPR002934">
    <property type="entry name" value="Polymerase_NTP_transf_dom"/>
</dbReference>
<dbReference type="PROSITE" id="PS50152">
    <property type="entry name" value="25A_SYNTH_3"/>
    <property type="match status" value="1"/>
</dbReference>
<dbReference type="EC" id="2.7.7.84" evidence="5"/>
<dbReference type="Gene3D" id="1.10.1410.20">
    <property type="entry name" value="2'-5'-oligoadenylate synthetase 1, domain 2"/>
    <property type="match status" value="1"/>
</dbReference>
<dbReference type="InterPro" id="IPR043518">
    <property type="entry name" value="2-5OAS_N_CS"/>
</dbReference>
<dbReference type="STRING" id="94827.A0A099Z217"/>
<feature type="domain" description="2'-5'-oligoadenylate synthetase 1" evidence="12">
    <location>
        <begin position="162"/>
        <end position="340"/>
    </location>
</feature>